<organism evidence="12 13">
    <name type="scientific">Rhododendron simsii</name>
    <name type="common">Sims's rhododendron</name>
    <dbReference type="NCBI Taxonomy" id="118357"/>
    <lineage>
        <taxon>Eukaryota</taxon>
        <taxon>Viridiplantae</taxon>
        <taxon>Streptophyta</taxon>
        <taxon>Embryophyta</taxon>
        <taxon>Tracheophyta</taxon>
        <taxon>Spermatophyta</taxon>
        <taxon>Magnoliopsida</taxon>
        <taxon>eudicotyledons</taxon>
        <taxon>Gunneridae</taxon>
        <taxon>Pentapetalae</taxon>
        <taxon>asterids</taxon>
        <taxon>Ericales</taxon>
        <taxon>Ericaceae</taxon>
        <taxon>Ericoideae</taxon>
        <taxon>Rhodoreae</taxon>
        <taxon>Rhododendron</taxon>
    </lineage>
</organism>
<keyword evidence="6" id="KW-0067">ATP-binding</keyword>
<gene>
    <name evidence="12" type="ORF">RHSIM_Rhsim01G0056400</name>
</gene>
<evidence type="ECO:0000256" key="2">
    <source>
        <dbReference type="ARBA" id="ARBA00022614"/>
    </source>
</evidence>
<name>A0A834LYL1_RHOSS</name>
<dbReference type="InterPro" id="IPR057135">
    <property type="entry name" value="At4g27190-like_LRR"/>
</dbReference>
<keyword evidence="2" id="KW-0433">Leucine-rich repeat</keyword>
<dbReference type="SUPFAM" id="SSF52540">
    <property type="entry name" value="P-loop containing nucleoside triphosphate hydrolases"/>
    <property type="match status" value="1"/>
</dbReference>
<evidence type="ECO:0000256" key="3">
    <source>
        <dbReference type="ARBA" id="ARBA00022737"/>
    </source>
</evidence>
<keyword evidence="5" id="KW-0611">Plant defense</keyword>
<dbReference type="FunFam" id="3.40.50.300:FF:001091">
    <property type="entry name" value="Probable disease resistance protein At1g61300"/>
    <property type="match status" value="1"/>
</dbReference>
<dbReference type="SUPFAM" id="SSF52058">
    <property type="entry name" value="L domain-like"/>
    <property type="match status" value="3"/>
</dbReference>
<evidence type="ECO:0000256" key="5">
    <source>
        <dbReference type="ARBA" id="ARBA00022821"/>
    </source>
</evidence>
<dbReference type="GO" id="GO:0051607">
    <property type="term" value="P:defense response to virus"/>
    <property type="evidence" value="ECO:0007669"/>
    <property type="project" value="UniProtKB-ARBA"/>
</dbReference>
<dbReference type="InterPro" id="IPR056789">
    <property type="entry name" value="LRR_R13L1-DRL21"/>
</dbReference>
<evidence type="ECO:0000259" key="11">
    <source>
        <dbReference type="Pfam" id="PF25019"/>
    </source>
</evidence>
<feature type="domain" description="Disease resistance N-terminal" evidence="8">
    <location>
        <begin position="26"/>
        <end position="72"/>
    </location>
</feature>
<evidence type="ECO:0000259" key="9">
    <source>
        <dbReference type="Pfam" id="PF23247"/>
    </source>
</evidence>
<proteinExistence type="inferred from homology"/>
<dbReference type="Gene3D" id="3.80.10.10">
    <property type="entry name" value="Ribonuclease Inhibitor"/>
    <property type="match status" value="4"/>
</dbReference>
<keyword evidence="3" id="KW-0677">Repeat</keyword>
<evidence type="ECO:0000259" key="8">
    <source>
        <dbReference type="Pfam" id="PF18052"/>
    </source>
</evidence>
<protein>
    <recommendedName>
        <fullName evidence="14">Disease resistance RPP13-like protein 1</fullName>
    </recommendedName>
</protein>
<dbReference type="PRINTS" id="PR00364">
    <property type="entry name" value="DISEASERSIST"/>
</dbReference>
<feature type="domain" description="Disease resistance protein winged helix" evidence="10">
    <location>
        <begin position="413"/>
        <end position="480"/>
    </location>
</feature>
<dbReference type="Pfam" id="PF18052">
    <property type="entry name" value="Rx_N"/>
    <property type="match status" value="1"/>
</dbReference>
<dbReference type="PANTHER" id="PTHR36766">
    <property type="entry name" value="PLANT BROAD-SPECTRUM MILDEW RESISTANCE PROTEIN RPW8"/>
    <property type="match status" value="1"/>
</dbReference>
<dbReference type="InterPro" id="IPR002182">
    <property type="entry name" value="NB-ARC"/>
</dbReference>
<dbReference type="FunFam" id="1.10.10.10:FF:000322">
    <property type="entry name" value="Probable disease resistance protein At1g63360"/>
    <property type="match status" value="1"/>
</dbReference>
<evidence type="ECO:0000256" key="1">
    <source>
        <dbReference type="ARBA" id="ARBA00008894"/>
    </source>
</evidence>
<dbReference type="InterPro" id="IPR041118">
    <property type="entry name" value="Rx_N"/>
</dbReference>
<evidence type="ECO:0000313" key="12">
    <source>
        <dbReference type="EMBL" id="KAF7152895.1"/>
    </source>
</evidence>
<keyword evidence="4" id="KW-0547">Nucleotide-binding</keyword>
<dbReference type="Pfam" id="PF23247">
    <property type="entry name" value="LRR_RPS2"/>
    <property type="match status" value="2"/>
</dbReference>
<comment type="caution">
    <text evidence="12">The sequence shown here is derived from an EMBL/GenBank/DDBJ whole genome shotgun (WGS) entry which is preliminary data.</text>
</comment>
<dbReference type="Pfam" id="PF23559">
    <property type="entry name" value="WHD_DRP"/>
    <property type="match status" value="1"/>
</dbReference>
<evidence type="ECO:0008006" key="14">
    <source>
        <dbReference type="Google" id="ProtNLM"/>
    </source>
</evidence>
<dbReference type="Gene3D" id="3.40.50.300">
    <property type="entry name" value="P-loop containing nucleotide triphosphate hydrolases"/>
    <property type="match status" value="1"/>
</dbReference>
<dbReference type="PANTHER" id="PTHR36766:SF51">
    <property type="entry name" value="DISEASE RESISTANCE RPP13-LIKE PROTEIN 1"/>
    <property type="match status" value="1"/>
</dbReference>
<feature type="domain" description="R13L1/DRL21-like LRR repeat region" evidence="11">
    <location>
        <begin position="673"/>
        <end position="800"/>
    </location>
</feature>
<dbReference type="Gene3D" id="1.10.10.10">
    <property type="entry name" value="Winged helix-like DNA-binding domain superfamily/Winged helix DNA-binding domain"/>
    <property type="match status" value="1"/>
</dbReference>
<dbReference type="InterPro" id="IPR032675">
    <property type="entry name" value="LRR_dom_sf"/>
</dbReference>
<comment type="similarity">
    <text evidence="1">Belongs to the disease resistance NB-LRR family.</text>
</comment>
<evidence type="ECO:0000313" key="13">
    <source>
        <dbReference type="Proteomes" id="UP000626092"/>
    </source>
</evidence>
<evidence type="ECO:0000256" key="6">
    <source>
        <dbReference type="ARBA" id="ARBA00022840"/>
    </source>
</evidence>
<evidence type="ECO:0000256" key="4">
    <source>
        <dbReference type="ARBA" id="ARBA00022741"/>
    </source>
</evidence>
<dbReference type="InterPro" id="IPR036388">
    <property type="entry name" value="WH-like_DNA-bd_sf"/>
</dbReference>
<dbReference type="GO" id="GO:0043531">
    <property type="term" value="F:ADP binding"/>
    <property type="evidence" value="ECO:0007669"/>
    <property type="project" value="InterPro"/>
</dbReference>
<feature type="domain" description="NB-ARC" evidence="7">
    <location>
        <begin position="155"/>
        <end position="328"/>
    </location>
</feature>
<accession>A0A834LYL1</accession>
<dbReference type="InterPro" id="IPR058922">
    <property type="entry name" value="WHD_DRP"/>
</dbReference>
<evidence type="ECO:0000259" key="7">
    <source>
        <dbReference type="Pfam" id="PF00931"/>
    </source>
</evidence>
<dbReference type="Gene3D" id="1.20.5.4130">
    <property type="match status" value="1"/>
</dbReference>
<feature type="domain" description="Disease resistance protein At4g27190-like leucine-rich repeats" evidence="9">
    <location>
        <begin position="965"/>
        <end position="1028"/>
    </location>
</feature>
<reference evidence="12" key="1">
    <citation type="submission" date="2019-11" db="EMBL/GenBank/DDBJ databases">
        <authorList>
            <person name="Liu Y."/>
            <person name="Hou J."/>
            <person name="Li T.-Q."/>
            <person name="Guan C.-H."/>
            <person name="Wu X."/>
            <person name="Wu H.-Z."/>
            <person name="Ling F."/>
            <person name="Zhang R."/>
            <person name="Shi X.-G."/>
            <person name="Ren J.-P."/>
            <person name="Chen E.-F."/>
            <person name="Sun J.-M."/>
        </authorList>
    </citation>
    <scope>NUCLEOTIDE SEQUENCE</scope>
    <source>
        <strain evidence="12">Adult_tree_wgs_1</strain>
        <tissue evidence="12">Leaves</tissue>
    </source>
</reference>
<dbReference type="EMBL" id="WJXA01000001">
    <property type="protein sequence ID" value="KAF7152895.1"/>
    <property type="molecule type" value="Genomic_DNA"/>
</dbReference>
<dbReference type="OrthoDB" id="2973320at2759"/>
<dbReference type="Pfam" id="PF00931">
    <property type="entry name" value="NB-ARC"/>
    <property type="match status" value="1"/>
</dbReference>
<dbReference type="Proteomes" id="UP000626092">
    <property type="component" value="Unassembled WGS sequence"/>
</dbReference>
<evidence type="ECO:0000259" key="10">
    <source>
        <dbReference type="Pfam" id="PF23559"/>
    </source>
</evidence>
<dbReference type="InterPro" id="IPR027417">
    <property type="entry name" value="P-loop_NTPase"/>
</dbReference>
<keyword evidence="13" id="KW-1185">Reference proteome</keyword>
<dbReference type="GO" id="GO:0005524">
    <property type="term" value="F:ATP binding"/>
    <property type="evidence" value="ECO:0007669"/>
    <property type="project" value="UniProtKB-KW"/>
</dbReference>
<feature type="domain" description="Disease resistance protein At4g27190-like leucine-rich repeats" evidence="9">
    <location>
        <begin position="1039"/>
        <end position="1150"/>
    </location>
</feature>
<sequence>MAEIFLGALLDVLFEKLASSDLWNIAHAEEKQITDRGVNLWLSDLEDLSYDMDDVLDEFATKALRRKVMEEPRASTSKVRALIPNCCTSFNPSTLVSDFRMRSEMDEITKRLQDLFDRRMGLGLKNIDARGSGKAPQRQPTSSLIIEPCLYGRDKDKKAIMELLMSDQSSSTNKVGVVPIVGMGGVGKTTLAQMVYNDDMVDEHFELKAWVCVSEVFNIVGVTKAILEFVTKTAFEFTALAQLQDELKKALAGKKFLVVLDDMWNKNHTDWSSLKSPFNDGAPGSKVIVTTRIRDVASMMAGPNKYHFLKELSEDDCWSVFAQHAFEDRRMDANPNLVSIGQKIIKNCKGLPLAARTLGGLLRCKLTEYEWEGVLNSKIWELSEERSHILPALRLSYYHLPSHLKKCFAYCSILPKDYEFEEKELVFLWMAEGLIPKKTGQKQMEDLGCEYFQELLSRSFFQPSRSSELFVMHDLINDLAQFLARKTCFRLEDKLKESDGDESINKARHSSYTRGLRDGIKKFEVFHKAKKLRTFLPCGSRNQRDCYLTSDVPLRLLSGLRRLRVLSLQRYQIGELSNSIGDLKHLRYLDLSCALILMLPESIGVLYNLQTLILRDCKNLKMLPANTSDLISLRHLNLTGADSLQEMPKKMGKLTILQTLSNFIVGNGNGSTITELGNLIQLRGTLSISGLENVANARDARKANLKDKQGLDVLLMEWSNIWNNSRNESVESKVLDMLEPHKKLKKLFIKGYGGLTFPNWIENSLFSNMNCLKFQNCEKCTSLPPLGHLPSLKELYIQGMKAVDNLGHEFYGFGCSNPFPVLNILTFEDMPEWKDWTPFRVEEGSQAFGRLSRLSIKKCPKLLHELPKNLPCLIELDIEECPGLVVVWVPSPTELNEVSNLIHFDSLVSMHLNSVSISDSNCSFGVGDQALQENSRHSLFCSLTSLKVENIMGHTCLPSWFFHGLTGLQELSLHGLNELTNVWENEVRLQHRLPALRSLNIADCPKLISLFAEGDDLKSLQKLSISRCPCLISFPVLPSTLKDLRIDHCDGLVSLPDLTLLNNLEKLFLSFCTSLTYLSAGRGLPPALKELTVIRGEELKSLIAEEGIKINCPSLESIKILSCKRLKTLPDVMQNNGLRNLSRLKISVCKDLESFPEGWFPTTNFTEFHIFDSEKLEPLPNHVYNNNNCASLVKVDLRSSSPLATGLLSHILDEGSSSCFTNLTKLSIFDVHIGKLSGLHRLYSIRELSLVKCDWVSFPEDGMLSFPSSLVFLAIRKFPDLEKLSFKDFKNLVSLEKLHIRSCPELTSISELGRLPSLLDLVISGCPNLALFPEQGLPPSLLYLSIDECPMLKRRCENGKGKYWGFIAHIPEVMIDKSFVFDPSN</sequence>
<dbReference type="Pfam" id="PF25019">
    <property type="entry name" value="LRR_R13L1-DRL21"/>
    <property type="match status" value="1"/>
</dbReference>